<proteinExistence type="predicted"/>
<dbReference type="Proteomes" id="UP001165960">
    <property type="component" value="Unassembled WGS sequence"/>
</dbReference>
<dbReference type="EMBL" id="QTSX02007175">
    <property type="protein sequence ID" value="KAJ9050084.1"/>
    <property type="molecule type" value="Genomic_DNA"/>
</dbReference>
<protein>
    <submittedName>
        <fullName evidence="1">BAR adaptor protein Hob3</fullName>
    </submittedName>
</protein>
<reference evidence="1" key="1">
    <citation type="submission" date="2022-04" db="EMBL/GenBank/DDBJ databases">
        <title>Genome of the entomopathogenic fungus Entomophthora muscae.</title>
        <authorList>
            <person name="Elya C."/>
            <person name="Lovett B.R."/>
            <person name="Lee E."/>
            <person name="Macias A.M."/>
            <person name="Hajek A.E."/>
            <person name="De Bivort B.L."/>
            <person name="Kasson M.T."/>
            <person name="De Fine Licht H.H."/>
            <person name="Stajich J.E."/>
        </authorList>
    </citation>
    <scope>NUCLEOTIDE SEQUENCE</scope>
    <source>
        <strain evidence="1">Berkeley</strain>
    </source>
</reference>
<evidence type="ECO:0000313" key="1">
    <source>
        <dbReference type="EMBL" id="KAJ9050084.1"/>
    </source>
</evidence>
<keyword evidence="2" id="KW-1185">Reference proteome</keyword>
<sequence length="258" mass="29491">MSWSGFKKSMNRAGTSLMQKTGQVEKTIDKQFEEEERRFRRFESNLEKLHMESRGYLDSVIALTNSQQRIAEVVGKILNDETSVSNPASERYRQIAIELDTQVRPELDHNLKATVLDPVGRVIAHFPLINETIKRRNNKLLDYDAARTKAHKLGTKVDDHQKLIKAEAAALEAQEIYESVNSQLIAEIPRLVDSRLQLLDPSFEALIKAQLQFATRASDSYHSMQAHFPIDIRDGEDLDFQVESVMHKMRDLTICGLV</sequence>
<accession>A0ACC2RJ81</accession>
<evidence type="ECO:0000313" key="2">
    <source>
        <dbReference type="Proteomes" id="UP001165960"/>
    </source>
</evidence>
<gene>
    <name evidence="1" type="primary">hob3_1</name>
    <name evidence="1" type="ORF">DSO57_1017763</name>
</gene>
<name>A0ACC2RJ81_9FUNG</name>
<organism evidence="1 2">
    <name type="scientific">Entomophthora muscae</name>
    <dbReference type="NCBI Taxonomy" id="34485"/>
    <lineage>
        <taxon>Eukaryota</taxon>
        <taxon>Fungi</taxon>
        <taxon>Fungi incertae sedis</taxon>
        <taxon>Zoopagomycota</taxon>
        <taxon>Entomophthoromycotina</taxon>
        <taxon>Entomophthoromycetes</taxon>
        <taxon>Entomophthorales</taxon>
        <taxon>Entomophthoraceae</taxon>
        <taxon>Entomophthora</taxon>
    </lineage>
</organism>
<comment type="caution">
    <text evidence="1">The sequence shown here is derived from an EMBL/GenBank/DDBJ whole genome shotgun (WGS) entry which is preliminary data.</text>
</comment>